<evidence type="ECO:0000256" key="1">
    <source>
        <dbReference type="SAM" id="SignalP"/>
    </source>
</evidence>
<protein>
    <submittedName>
        <fullName evidence="2">DUF4861 family protein</fullName>
    </submittedName>
</protein>
<accession>A0ABS5VRF3</accession>
<reference evidence="2 3" key="1">
    <citation type="submission" date="2021-05" db="EMBL/GenBank/DDBJ databases">
        <title>A Polyphasic approach of four new species of the genus Ohtaekwangia: Ohtaekwangia histidinii sp. nov., Ohtaekwangia cretensis sp. nov., Ohtaekwangia indiensis sp. nov., Ohtaekwangia reichenbachii sp. nov. from diverse environment.</title>
        <authorList>
            <person name="Octaviana S."/>
        </authorList>
    </citation>
    <scope>NUCLEOTIDE SEQUENCE [LARGE SCALE GENOMIC DNA]</scope>
    <source>
        <strain evidence="2 3">PWU20</strain>
    </source>
</reference>
<feature type="chain" id="PRO_5045880343" evidence="1">
    <location>
        <begin position="20"/>
        <end position="418"/>
    </location>
</feature>
<evidence type="ECO:0000313" key="3">
    <source>
        <dbReference type="Proteomes" id="UP000772618"/>
    </source>
</evidence>
<dbReference type="EMBL" id="JAHESD010000024">
    <property type="protein sequence ID" value="MBT1704025.1"/>
    <property type="molecule type" value="Genomic_DNA"/>
</dbReference>
<keyword evidence="1" id="KW-0732">Signal</keyword>
<comment type="caution">
    <text evidence="2">The sequence shown here is derived from an EMBL/GenBank/DDBJ whole genome shotgun (WGS) entry which is preliminary data.</text>
</comment>
<dbReference type="Pfam" id="PF16153">
    <property type="entry name" value="DUF4861"/>
    <property type="match status" value="1"/>
</dbReference>
<feature type="signal peptide" evidence="1">
    <location>
        <begin position="1"/>
        <end position="19"/>
    </location>
</feature>
<organism evidence="2 3">
    <name type="scientific">Chryseosolibacter indicus</name>
    <dbReference type="NCBI Taxonomy" id="2782351"/>
    <lineage>
        <taxon>Bacteria</taxon>
        <taxon>Pseudomonadati</taxon>
        <taxon>Bacteroidota</taxon>
        <taxon>Cytophagia</taxon>
        <taxon>Cytophagales</taxon>
        <taxon>Chryseotaleaceae</taxon>
        <taxon>Chryseosolibacter</taxon>
    </lineage>
</organism>
<name>A0ABS5VRF3_9BACT</name>
<proteinExistence type="predicted"/>
<dbReference type="Proteomes" id="UP000772618">
    <property type="component" value="Unassembled WGS sequence"/>
</dbReference>
<dbReference type="RefSeq" id="WP_254153987.1">
    <property type="nucleotide sequence ID" value="NZ_JAHESD010000024.1"/>
</dbReference>
<sequence length="418" mass="47034">MLRIFLLTILLCVTGNSYAQQLSKQFPKSISVEVSNPLNSPRESVFIHLTTEQLKAQKQDFNVNNFVVVYKGQEIPSQYNVNDKQFNGVVFVLDKLGALENVKIDIRYNPTGRTTRSYPKRTQAELSHKVDGQFINREYVGGQFVNVNYLRVPPEHKDHSWFIRYEGPGWESDKVGYRFYLDQRNATDVFGKKTSKMILSQVGLDGFDSYHEMQPWGMDVMKVGKSLGLGSIGSFVGDTAAIRVEKTDSVICSIPENGSVFSSIQTNYYGWKIGAKRHDLESKITIHAGTLLTHQTLDITAAPENICTGIVKDKDAEYIYREGDAQHWAYLATYGKQSLNKDELGLVLFVNPDNIVKIASDKYSHIAVLKPNNGKIEYYFGAAWVGQPDGIKTKDQFTQYLSKTAEELAVPVKVSLGK</sequence>
<keyword evidence="3" id="KW-1185">Reference proteome</keyword>
<evidence type="ECO:0000313" key="2">
    <source>
        <dbReference type="EMBL" id="MBT1704025.1"/>
    </source>
</evidence>
<gene>
    <name evidence="2" type="ORF">KK060_12090</name>
</gene>
<dbReference type="InterPro" id="IPR032342">
    <property type="entry name" value="DUF4861"/>
</dbReference>